<dbReference type="RefSeq" id="WP_172106372.1">
    <property type="nucleotide sequence ID" value="NZ_CP038017.1"/>
</dbReference>
<name>A0A6M3HSN6_9GAMM</name>
<evidence type="ECO:0000256" key="2">
    <source>
        <dbReference type="SAM" id="SignalP"/>
    </source>
</evidence>
<dbReference type="KEGG" id="afri:E3E15_01850"/>
<keyword evidence="4" id="KW-1185">Reference proteome</keyword>
<feature type="signal peptide" evidence="2">
    <location>
        <begin position="1"/>
        <end position="28"/>
    </location>
</feature>
<proteinExistence type="predicted"/>
<protein>
    <recommendedName>
        <fullName evidence="5">Lipoprotein</fullName>
    </recommendedName>
</protein>
<keyword evidence="2" id="KW-0732">Signal</keyword>
<gene>
    <name evidence="3" type="ORF">E3E15_01850</name>
</gene>
<evidence type="ECO:0000256" key="1">
    <source>
        <dbReference type="SAM" id="MobiDB-lite"/>
    </source>
</evidence>
<dbReference type="PROSITE" id="PS51257">
    <property type="entry name" value="PROKAR_LIPOPROTEIN"/>
    <property type="match status" value="1"/>
</dbReference>
<sequence length="78" mass="8539">MLNIKKPYRSLIFCLVSFALISCSNSQGDSFGYASPPPTQRDMYSNEAGPLQQPGGVAAEIESEQGNPMDNSDFTVRY</sequence>
<dbReference type="AlphaFoldDB" id="A0A6M3HSN6"/>
<evidence type="ECO:0008006" key="5">
    <source>
        <dbReference type="Google" id="ProtNLM"/>
    </source>
</evidence>
<evidence type="ECO:0000313" key="3">
    <source>
        <dbReference type="EMBL" id="QIV94165.1"/>
    </source>
</evidence>
<evidence type="ECO:0000313" key="4">
    <source>
        <dbReference type="Proteomes" id="UP000503320"/>
    </source>
</evidence>
<accession>A0A6M3HSN6</accession>
<dbReference type="EMBL" id="CP038017">
    <property type="protein sequence ID" value="QIV94165.1"/>
    <property type="molecule type" value="Genomic_DNA"/>
</dbReference>
<feature type="region of interest" description="Disordered" evidence="1">
    <location>
        <begin position="31"/>
        <end position="54"/>
    </location>
</feature>
<dbReference type="Proteomes" id="UP000503320">
    <property type="component" value="Chromosome"/>
</dbReference>
<organism evidence="3 4">
    <name type="scientific">Allofrancisella frigidaquae</name>
    <dbReference type="NCBI Taxonomy" id="1085644"/>
    <lineage>
        <taxon>Bacteria</taxon>
        <taxon>Pseudomonadati</taxon>
        <taxon>Pseudomonadota</taxon>
        <taxon>Gammaproteobacteria</taxon>
        <taxon>Thiotrichales</taxon>
        <taxon>Francisellaceae</taxon>
        <taxon>Allofrancisella</taxon>
    </lineage>
</organism>
<reference evidence="3 4" key="1">
    <citation type="submission" date="2019-03" db="EMBL/GenBank/DDBJ databases">
        <title>Complete Genome Sequence of Allofrancisella frigidaquae Strain SYSU 10HL1970 Isolated from Water-Cooling Systems in China.</title>
        <authorList>
            <person name="Ohrman C."/>
            <person name="Uneklint I."/>
            <person name="Sjodin A."/>
        </authorList>
    </citation>
    <scope>NUCLEOTIDE SEQUENCE [LARGE SCALE GENOMIC DNA]</scope>
    <source>
        <strain evidence="3 4">SYSU 10HL1970</strain>
    </source>
</reference>
<feature type="chain" id="PRO_5026655414" description="Lipoprotein" evidence="2">
    <location>
        <begin position="29"/>
        <end position="78"/>
    </location>
</feature>